<proteinExistence type="predicted"/>
<accession>A0A8J4JF30</accession>
<feature type="non-terminal residue" evidence="1">
    <location>
        <position position="1"/>
    </location>
</feature>
<comment type="caution">
    <text evidence="1">The sequence shown here is derived from an EMBL/GenBank/DDBJ whole genome shotgun (WGS) entry which is preliminary data.</text>
</comment>
<dbReference type="Pfam" id="PF05753">
    <property type="entry name" value="TRAP_beta"/>
    <property type="match status" value="1"/>
</dbReference>
<evidence type="ECO:0000313" key="1">
    <source>
        <dbReference type="EMBL" id="KAF1519002.1"/>
    </source>
</evidence>
<organism evidence="1 2">
    <name type="scientific">Eudyptes sclateri</name>
    <name type="common">Erect-crested penguin</name>
    <dbReference type="NCBI Taxonomy" id="92688"/>
    <lineage>
        <taxon>Eukaryota</taxon>
        <taxon>Metazoa</taxon>
        <taxon>Chordata</taxon>
        <taxon>Craniata</taxon>
        <taxon>Vertebrata</taxon>
        <taxon>Euteleostomi</taxon>
        <taxon>Archelosauria</taxon>
        <taxon>Archosauria</taxon>
        <taxon>Dinosauria</taxon>
        <taxon>Saurischia</taxon>
        <taxon>Theropoda</taxon>
        <taxon>Coelurosauria</taxon>
        <taxon>Aves</taxon>
        <taxon>Neognathae</taxon>
        <taxon>Neoaves</taxon>
        <taxon>Aequornithes</taxon>
        <taxon>Sphenisciformes</taxon>
        <taxon>Spheniscidae</taxon>
        <taxon>Eudyptes</taxon>
    </lineage>
</organism>
<dbReference type="AlphaFoldDB" id="A0A8J4JF30"/>
<sequence>ASDASHAVILRPPEAAYFNFTSAAVACLAREGGQALVGFTSAPGQGGILAQREFDGRFSPRLLDRAAFGVMTLPSVGLLLPWDLSKRKYDTRKTEK</sequence>
<protein>
    <submittedName>
        <fullName evidence="1">Translocon-associated protein subunit beta</fullName>
    </submittedName>
</protein>
<reference evidence="1 2" key="1">
    <citation type="journal article" date="2019" name="Gigascience">
        <title>High-coverage genomes to elucidate the evolution of penguins.</title>
        <authorList>
            <person name="Pan H."/>
            <person name="Cole T.L."/>
            <person name="Bi X."/>
            <person name="Fang M."/>
            <person name="Zhou C."/>
            <person name="Yang Z."/>
            <person name="Ksepka D.T."/>
            <person name="Hart T."/>
            <person name="Bouzat J.L."/>
            <person name="Argilla L.S."/>
            <person name="Bertelsen M.F."/>
            <person name="Boersma P.D."/>
            <person name="Bost C.A."/>
            <person name="Cherel Y."/>
            <person name="Dann P."/>
            <person name="Fiddaman S.R."/>
            <person name="Howard P."/>
            <person name="Labuschagne K."/>
            <person name="Mattern T."/>
            <person name="Miller G."/>
            <person name="Parker P."/>
            <person name="Phillips R.A."/>
            <person name="Quillfeldt P."/>
            <person name="Ryan P.G."/>
            <person name="Taylor H."/>
            <person name="Thompson D.R."/>
            <person name="Young M.J."/>
            <person name="Ellegaard M.R."/>
            <person name="Gilbert M.T.P."/>
            <person name="Sinding M.S."/>
            <person name="Pacheco G."/>
            <person name="Shepherd L.D."/>
            <person name="Tennyson A.J.D."/>
            <person name="Grosser S."/>
            <person name="Kay E."/>
            <person name="Nupen L.J."/>
            <person name="Ellenberg U."/>
            <person name="Houston D.M."/>
            <person name="Reeve A.H."/>
            <person name="Johnson K."/>
            <person name="Masello J.F."/>
            <person name="Stracke T."/>
            <person name="McKinlay B."/>
            <person name="Borboroglu P.G."/>
            <person name="Zhang D.X."/>
            <person name="Zhang G."/>
        </authorList>
    </citation>
    <scope>NUCLEOTIDE SEQUENCE [LARGE SCALE GENOMIC DNA]</scope>
    <source>
        <strain evidence="1">Ant 5</strain>
    </source>
</reference>
<evidence type="ECO:0000313" key="2">
    <source>
        <dbReference type="Proteomes" id="UP000725257"/>
    </source>
</evidence>
<dbReference type="Proteomes" id="UP000725257">
    <property type="component" value="Unassembled WGS sequence"/>
</dbReference>
<feature type="non-terminal residue" evidence="1">
    <location>
        <position position="96"/>
    </location>
</feature>
<keyword evidence="2" id="KW-1185">Reference proteome</keyword>
<gene>
    <name evidence="1" type="primary">SSR2_1</name>
    <name evidence="1" type="ORF">FQV14_0000867</name>
</gene>
<name>A0A8J4JF30_EUDSL</name>
<dbReference type="EMBL" id="VULE01002334">
    <property type="protein sequence ID" value="KAF1519002.1"/>
    <property type="molecule type" value="Genomic_DNA"/>
</dbReference>